<accession>A0AAW1YEN3</accession>
<organism evidence="1 2">
    <name type="scientific">Rubus argutus</name>
    <name type="common">Southern blackberry</name>
    <dbReference type="NCBI Taxonomy" id="59490"/>
    <lineage>
        <taxon>Eukaryota</taxon>
        <taxon>Viridiplantae</taxon>
        <taxon>Streptophyta</taxon>
        <taxon>Embryophyta</taxon>
        <taxon>Tracheophyta</taxon>
        <taxon>Spermatophyta</taxon>
        <taxon>Magnoliopsida</taxon>
        <taxon>eudicotyledons</taxon>
        <taxon>Gunneridae</taxon>
        <taxon>Pentapetalae</taxon>
        <taxon>rosids</taxon>
        <taxon>fabids</taxon>
        <taxon>Rosales</taxon>
        <taxon>Rosaceae</taxon>
        <taxon>Rosoideae</taxon>
        <taxon>Rosoideae incertae sedis</taxon>
        <taxon>Rubus</taxon>
    </lineage>
</organism>
<dbReference type="EMBL" id="JBEDUW010000001">
    <property type="protein sequence ID" value="KAK9947498.1"/>
    <property type="molecule type" value="Genomic_DNA"/>
</dbReference>
<evidence type="ECO:0000313" key="1">
    <source>
        <dbReference type="EMBL" id="KAK9947498.1"/>
    </source>
</evidence>
<name>A0AAW1YEN3_RUBAR</name>
<sequence length="72" mass="8118">MTDRVAARSDVIWSSSTASTMLLECAKKNHELPWVPKSDRDAAEDTVLGAQRWSVVACRLLKTDAKNWQSER</sequence>
<proteinExistence type="predicted"/>
<reference evidence="1 2" key="1">
    <citation type="journal article" date="2023" name="G3 (Bethesda)">
        <title>A chromosome-length genome assembly and annotation of blackberry (Rubus argutus, cv. 'Hillquist').</title>
        <authorList>
            <person name="Bruna T."/>
            <person name="Aryal R."/>
            <person name="Dudchenko O."/>
            <person name="Sargent D.J."/>
            <person name="Mead D."/>
            <person name="Buti M."/>
            <person name="Cavallini A."/>
            <person name="Hytonen T."/>
            <person name="Andres J."/>
            <person name="Pham M."/>
            <person name="Weisz D."/>
            <person name="Mascagni F."/>
            <person name="Usai G."/>
            <person name="Natali L."/>
            <person name="Bassil N."/>
            <person name="Fernandez G.E."/>
            <person name="Lomsadze A."/>
            <person name="Armour M."/>
            <person name="Olukolu B."/>
            <person name="Poorten T."/>
            <person name="Britton C."/>
            <person name="Davik J."/>
            <person name="Ashrafi H."/>
            <person name="Aiden E.L."/>
            <person name="Borodovsky M."/>
            <person name="Worthington M."/>
        </authorList>
    </citation>
    <scope>NUCLEOTIDE SEQUENCE [LARGE SCALE GENOMIC DNA]</scope>
    <source>
        <strain evidence="1">PI 553951</strain>
    </source>
</reference>
<dbReference type="Proteomes" id="UP001457282">
    <property type="component" value="Unassembled WGS sequence"/>
</dbReference>
<keyword evidence="2" id="KW-1185">Reference proteome</keyword>
<dbReference type="AlphaFoldDB" id="A0AAW1YEN3"/>
<gene>
    <name evidence="1" type="ORF">M0R45_003120</name>
</gene>
<protein>
    <submittedName>
        <fullName evidence="1">Uncharacterized protein</fullName>
    </submittedName>
</protein>
<comment type="caution">
    <text evidence="1">The sequence shown here is derived from an EMBL/GenBank/DDBJ whole genome shotgun (WGS) entry which is preliminary data.</text>
</comment>
<evidence type="ECO:0000313" key="2">
    <source>
        <dbReference type="Proteomes" id="UP001457282"/>
    </source>
</evidence>